<evidence type="ECO:0000313" key="2">
    <source>
        <dbReference type="Proteomes" id="UP000063308"/>
    </source>
</evidence>
<sequence>MLADVGAIVGSQGKQVEDFDNTLSSFCDKLLANVGVAT</sequence>
<name>A0A0E4FT86_9BRAD</name>
<reference evidence="1 2" key="1">
    <citation type="submission" date="2014-11" db="EMBL/GenBank/DDBJ databases">
        <title>Symbiosis island explosion on the genome of extra-slow-growing strains of soybean bradyrhizobia with massive insertion sequences.</title>
        <authorList>
            <person name="Iida T."/>
            <person name="Minamisawa K."/>
        </authorList>
    </citation>
    <scope>NUCLEOTIDE SEQUENCE [LARGE SCALE GENOMIC DNA]</scope>
    <source>
        <strain evidence="1 2">NK6</strain>
    </source>
</reference>
<protein>
    <submittedName>
        <fullName evidence="1">Uncharacterized protein</fullName>
    </submittedName>
</protein>
<organism evidence="1 2">
    <name type="scientific">Bradyrhizobium diazoefficiens</name>
    <dbReference type="NCBI Taxonomy" id="1355477"/>
    <lineage>
        <taxon>Bacteria</taxon>
        <taxon>Pseudomonadati</taxon>
        <taxon>Pseudomonadota</taxon>
        <taxon>Alphaproteobacteria</taxon>
        <taxon>Hyphomicrobiales</taxon>
        <taxon>Nitrobacteraceae</taxon>
        <taxon>Bradyrhizobium</taxon>
    </lineage>
</organism>
<dbReference type="Proteomes" id="UP000063308">
    <property type="component" value="Chromosome"/>
</dbReference>
<evidence type="ECO:0000313" key="1">
    <source>
        <dbReference type="EMBL" id="BAR56456.1"/>
    </source>
</evidence>
<gene>
    <name evidence="1" type="ORF">NK6_3278</name>
</gene>
<dbReference type="EMBL" id="AP014685">
    <property type="protein sequence ID" value="BAR56456.1"/>
    <property type="molecule type" value="Genomic_DNA"/>
</dbReference>
<dbReference type="AlphaFoldDB" id="A0A0E4FT86"/>
<accession>A0A0E4FT86</accession>
<proteinExistence type="predicted"/>